<dbReference type="PANTHER" id="PTHR15976:SF14">
    <property type="entry name" value="CONSTITUTIVE COACTIVATOR OF PPAR-GAMMA-LIKE PROTEIN 1"/>
    <property type="match status" value="1"/>
</dbReference>
<protein>
    <submittedName>
        <fullName evidence="1">Constitutive coactivator of PPAR-gamma-like protein 1</fullName>
    </submittedName>
</protein>
<organism evidence="1 2">
    <name type="scientific">Microtus ochrogaster</name>
    <name type="common">Prairie vole</name>
    <dbReference type="NCBI Taxonomy" id="79684"/>
    <lineage>
        <taxon>Eukaryota</taxon>
        <taxon>Metazoa</taxon>
        <taxon>Chordata</taxon>
        <taxon>Craniata</taxon>
        <taxon>Vertebrata</taxon>
        <taxon>Euteleostomi</taxon>
        <taxon>Mammalia</taxon>
        <taxon>Eutheria</taxon>
        <taxon>Euarchontoglires</taxon>
        <taxon>Glires</taxon>
        <taxon>Rodentia</taxon>
        <taxon>Myomorpha</taxon>
        <taxon>Muroidea</taxon>
        <taxon>Cricetidae</taxon>
        <taxon>Arvicolinae</taxon>
        <taxon>Microtus</taxon>
    </lineage>
</organism>
<evidence type="ECO:0000313" key="2">
    <source>
        <dbReference type="Proteomes" id="UP000710432"/>
    </source>
</evidence>
<dbReference type="InterPro" id="IPR026784">
    <property type="entry name" value="Coact_PPARg"/>
</dbReference>
<reference evidence="1" key="1">
    <citation type="submission" date="2020-03" db="EMBL/GenBank/DDBJ databases">
        <title>Studies in the Genomics of Life Span.</title>
        <authorList>
            <person name="Glass D."/>
        </authorList>
    </citation>
    <scope>NUCLEOTIDE SEQUENCE</scope>
    <source>
        <strain evidence="1">LTLLF</strain>
        <tissue evidence="1">Muscle</tissue>
    </source>
</reference>
<gene>
    <name evidence="1" type="ORF">LTLLF_190360</name>
</gene>
<proteinExistence type="predicted"/>
<dbReference type="AlphaFoldDB" id="A0A8J6KMR5"/>
<accession>A0A8J6KMR5</accession>
<dbReference type="PANTHER" id="PTHR15976">
    <property type="entry name" value="CONSTITUTIVE COACTIVATOR OF PEROXISOME PROLIFERATOR-ACTIVATED RECEPTOR GAMMA"/>
    <property type="match status" value="1"/>
</dbReference>
<dbReference type="Proteomes" id="UP000710432">
    <property type="component" value="Unassembled WGS sequence"/>
</dbReference>
<comment type="caution">
    <text evidence="1">The sequence shown here is derived from an EMBL/GenBank/DDBJ whole genome shotgun (WGS) entry which is preliminary data.</text>
</comment>
<dbReference type="GO" id="GO:0005634">
    <property type="term" value="C:nucleus"/>
    <property type="evidence" value="ECO:0007669"/>
    <property type="project" value="TreeGrafter"/>
</dbReference>
<evidence type="ECO:0000313" key="1">
    <source>
        <dbReference type="EMBL" id="KAH0502929.1"/>
    </source>
</evidence>
<dbReference type="EMBL" id="JAATJU010025679">
    <property type="protein sequence ID" value="KAH0502929.1"/>
    <property type="molecule type" value="Genomic_DNA"/>
</dbReference>
<sequence>MRSDTAAIHNRADVPTHLMVLCCVLQDMVQWPRARILRRQELDAFLAQALSPKLYELDQLQELKIENLDPRGI</sequence>
<name>A0A8J6KMR5_MICOH</name>